<proteinExistence type="predicted"/>
<keyword evidence="1" id="KW-0812">Transmembrane</keyword>
<keyword evidence="3" id="KW-1185">Reference proteome</keyword>
<keyword evidence="1" id="KW-1133">Transmembrane helix</keyword>
<feature type="transmembrane region" description="Helical" evidence="1">
    <location>
        <begin position="12"/>
        <end position="37"/>
    </location>
</feature>
<evidence type="ECO:0000256" key="1">
    <source>
        <dbReference type="SAM" id="Phobius"/>
    </source>
</evidence>
<dbReference type="STRING" id="571298.SAMN04488026_102924"/>
<evidence type="ECO:0000313" key="2">
    <source>
        <dbReference type="EMBL" id="SDK02365.1"/>
    </source>
</evidence>
<organism evidence="2 3">
    <name type="scientific">Aliiruegeria lutimaris</name>
    <dbReference type="NCBI Taxonomy" id="571298"/>
    <lineage>
        <taxon>Bacteria</taxon>
        <taxon>Pseudomonadati</taxon>
        <taxon>Pseudomonadota</taxon>
        <taxon>Alphaproteobacteria</taxon>
        <taxon>Rhodobacterales</taxon>
        <taxon>Roseobacteraceae</taxon>
        <taxon>Aliiruegeria</taxon>
    </lineage>
</organism>
<name>A0A1G8YJK0_9RHOB</name>
<dbReference type="AlphaFoldDB" id="A0A1G8YJK0"/>
<dbReference type="EMBL" id="FNEK01000029">
    <property type="protein sequence ID" value="SDK02365.1"/>
    <property type="molecule type" value="Genomic_DNA"/>
</dbReference>
<accession>A0A1G8YJK0</accession>
<reference evidence="2 3" key="1">
    <citation type="submission" date="2016-10" db="EMBL/GenBank/DDBJ databases">
        <authorList>
            <person name="de Groot N.N."/>
        </authorList>
    </citation>
    <scope>NUCLEOTIDE SEQUENCE [LARGE SCALE GENOMIC DNA]</scope>
    <source>
        <strain evidence="2 3">DSM 25294</strain>
    </source>
</reference>
<sequence length="38" mass="4151">MMSGYGHGWGIGFGGIWMILLTLVTLLAILALVKYILK</sequence>
<keyword evidence="1" id="KW-0472">Membrane</keyword>
<gene>
    <name evidence="2" type="ORF">SAMN04488026_102924</name>
</gene>
<dbReference type="Proteomes" id="UP000199382">
    <property type="component" value="Unassembled WGS sequence"/>
</dbReference>
<evidence type="ECO:0000313" key="3">
    <source>
        <dbReference type="Proteomes" id="UP000199382"/>
    </source>
</evidence>
<protein>
    <submittedName>
        <fullName evidence="2">Uncharacterized protein</fullName>
    </submittedName>
</protein>